<dbReference type="OMA" id="QVIFHRD"/>
<gene>
    <name evidence="1" type="ORF">A9F13_09g01232</name>
</gene>
<dbReference type="InterPro" id="IPR018854">
    <property type="entry name" value="Psome_chaperone_3/4"/>
</dbReference>
<organism evidence="1 2">
    <name type="scientific">Clavispora lusitaniae</name>
    <name type="common">Candida lusitaniae</name>
    <dbReference type="NCBI Taxonomy" id="36911"/>
    <lineage>
        <taxon>Eukaryota</taxon>
        <taxon>Fungi</taxon>
        <taxon>Dikarya</taxon>
        <taxon>Ascomycota</taxon>
        <taxon>Saccharomycotina</taxon>
        <taxon>Pichiomycetes</taxon>
        <taxon>Metschnikowiaceae</taxon>
        <taxon>Clavispora</taxon>
    </lineage>
</organism>
<dbReference type="AlphaFoldDB" id="A0AA91T1D5"/>
<comment type="caution">
    <text evidence="1">The sequence shown here is derived from an EMBL/GenBank/DDBJ whole genome shotgun (WGS) entry which is preliminary data.</text>
</comment>
<dbReference type="Gene3D" id="3.30.230.100">
    <property type="match status" value="1"/>
</dbReference>
<dbReference type="Proteomes" id="UP000195602">
    <property type="component" value="Unassembled WGS sequence"/>
</dbReference>
<protein>
    <submittedName>
        <fullName evidence="1">Uncharacterized protein</fullName>
    </submittedName>
</protein>
<proteinExistence type="predicted"/>
<accession>A0AA91T1D5</accession>
<dbReference type="EMBL" id="LYUB02000009">
    <property type="protein sequence ID" value="OVF08193.1"/>
    <property type="molecule type" value="Genomic_DNA"/>
</dbReference>
<reference evidence="1 2" key="1">
    <citation type="submission" date="2017-04" db="EMBL/GenBank/DDBJ databases">
        <title>Draft genome of the yeast Clavispora lusitaniae type strain CBS 6936.</title>
        <authorList>
            <person name="Durrens P."/>
            <person name="Klopp C."/>
            <person name="Biteau N."/>
            <person name="Fitton-Ouhabi V."/>
            <person name="Dementhon K."/>
            <person name="Accoceberry I."/>
            <person name="Sherman D.J."/>
            <person name="Noel T."/>
        </authorList>
    </citation>
    <scope>NUCLEOTIDE SEQUENCE [LARGE SCALE GENOMIC DNA]</scope>
    <source>
        <strain evidence="1 2">CBS 6936</strain>
    </source>
</reference>
<dbReference type="KEGG" id="clus:A9F13_09g01232"/>
<dbReference type="Pfam" id="PF10448">
    <property type="entry name" value="POC3_POC4"/>
    <property type="match status" value="1"/>
</dbReference>
<name>A0AA91T1D5_CLALS</name>
<evidence type="ECO:0000313" key="2">
    <source>
        <dbReference type="Proteomes" id="UP000195602"/>
    </source>
</evidence>
<sequence length="110" mass="11869">MKSAVISVGGNDYQVIFHRDKANAKAPTMVYVNQVGNSSIGAYVYTIGKGTETYTSVLQQGESMTIQDLAANLGRVLTRRFAAPSYVCMSGSLSMYDYGEVSSFVVAQCM</sequence>
<evidence type="ECO:0000313" key="1">
    <source>
        <dbReference type="EMBL" id="OVF08193.1"/>
    </source>
</evidence>